<dbReference type="InterPro" id="IPR016195">
    <property type="entry name" value="Pol/histidinol_Pase-like"/>
</dbReference>
<proteinExistence type="inferred from homology"/>
<dbReference type="EMBL" id="JQBS01000007">
    <property type="protein sequence ID" value="KRN57450.1"/>
    <property type="molecule type" value="Genomic_DNA"/>
</dbReference>
<accession>A0A0R2I6T0</accession>
<dbReference type="Proteomes" id="UP000051658">
    <property type="component" value="Unassembled WGS sequence"/>
</dbReference>
<protein>
    <recommendedName>
        <fullName evidence="5">Tyrosine-protein phosphatase</fullName>
        <ecNumber evidence="5">3.1.3.48</ecNumber>
    </recommendedName>
</protein>
<dbReference type="eggNOG" id="COG4464">
    <property type="taxonomic scope" value="Bacteria"/>
</dbReference>
<dbReference type="InterPro" id="IPR016667">
    <property type="entry name" value="Caps_polysacc_synth_CpsB/CapC"/>
</dbReference>
<evidence type="ECO:0000256" key="3">
    <source>
        <dbReference type="ARBA" id="ARBA00022912"/>
    </source>
</evidence>
<comment type="similarity">
    <text evidence="1 5">Belongs to the metallo-dependent hydrolases superfamily. CpsB/CapC family.</text>
</comment>
<organism evidence="6 7">
    <name type="scientific">Carnobacterium divergens DSM 20623</name>
    <dbReference type="NCBI Taxonomy" id="1449336"/>
    <lineage>
        <taxon>Bacteria</taxon>
        <taxon>Bacillati</taxon>
        <taxon>Bacillota</taxon>
        <taxon>Bacilli</taxon>
        <taxon>Lactobacillales</taxon>
        <taxon>Carnobacteriaceae</taxon>
        <taxon>Carnobacterium</taxon>
    </lineage>
</organism>
<dbReference type="PANTHER" id="PTHR39181">
    <property type="entry name" value="TYROSINE-PROTEIN PHOSPHATASE YWQE"/>
    <property type="match status" value="1"/>
</dbReference>
<dbReference type="PIRSF" id="PIRSF016557">
    <property type="entry name" value="Caps_synth_CpsB"/>
    <property type="match status" value="1"/>
</dbReference>
<dbReference type="GO" id="GO:0004725">
    <property type="term" value="F:protein tyrosine phosphatase activity"/>
    <property type="evidence" value="ECO:0007669"/>
    <property type="project" value="UniProtKB-UniRule"/>
</dbReference>
<comment type="caution">
    <text evidence="6">The sequence shown here is derived from an EMBL/GenBank/DDBJ whole genome shotgun (WGS) entry which is preliminary data.</text>
</comment>
<sequence>MIDLHCHILPGIDDGAQTMDDSIAMAHVAVAEGITHILVTPHHNNGRYINASATIIANVNELQAEFDKRQIPLTLFPGQEVRITGELIEDIQNGTIQFIDEEQQYLLIEFPTMTIPQFSEELFFQLNKKKITPIIVHPERNQIFMENPNRLGDFIERGALAQLTAGSYLGKFGKKIEKVSKQMIEANLVHIIASDAHNVTTRNFHLKEAYEKMEKNVGLKKVELFKQNAKDLINGETIIPVSPNKVKSHKFLGLF</sequence>
<dbReference type="SUPFAM" id="SSF89550">
    <property type="entry name" value="PHP domain-like"/>
    <property type="match status" value="1"/>
</dbReference>
<dbReference type="GO" id="GO:0030145">
    <property type="term" value="F:manganese ion binding"/>
    <property type="evidence" value="ECO:0007669"/>
    <property type="project" value="UniProtKB-UniRule"/>
</dbReference>
<gene>
    <name evidence="6" type="ORF">IV74_GL000434</name>
</gene>
<dbReference type="PANTHER" id="PTHR39181:SF1">
    <property type="entry name" value="TYROSINE-PROTEIN PHOSPHATASE YWQE"/>
    <property type="match status" value="1"/>
</dbReference>
<name>A0A0R2I6T0_CARDV</name>
<evidence type="ECO:0000256" key="1">
    <source>
        <dbReference type="ARBA" id="ARBA00005750"/>
    </source>
</evidence>
<dbReference type="AlphaFoldDB" id="A0A0R2I6T0"/>
<comment type="catalytic activity">
    <reaction evidence="4 5">
        <text>O-phospho-L-tyrosyl-[protein] + H2O = L-tyrosyl-[protein] + phosphate</text>
        <dbReference type="Rhea" id="RHEA:10684"/>
        <dbReference type="Rhea" id="RHEA-COMP:10136"/>
        <dbReference type="Rhea" id="RHEA-COMP:20101"/>
        <dbReference type="ChEBI" id="CHEBI:15377"/>
        <dbReference type="ChEBI" id="CHEBI:43474"/>
        <dbReference type="ChEBI" id="CHEBI:46858"/>
        <dbReference type="ChEBI" id="CHEBI:61978"/>
        <dbReference type="EC" id="3.1.3.48"/>
    </reaction>
</comment>
<evidence type="ECO:0000256" key="5">
    <source>
        <dbReference type="PIRNR" id="PIRNR016557"/>
    </source>
</evidence>
<evidence type="ECO:0000256" key="4">
    <source>
        <dbReference type="ARBA" id="ARBA00051722"/>
    </source>
</evidence>
<evidence type="ECO:0000313" key="6">
    <source>
        <dbReference type="EMBL" id="KRN57450.1"/>
    </source>
</evidence>
<reference evidence="6 7" key="1">
    <citation type="journal article" date="2015" name="Genome Announc.">
        <title>Expanding the biotechnology potential of lactobacilli through comparative genomics of 213 strains and associated genera.</title>
        <authorList>
            <person name="Sun Z."/>
            <person name="Harris H.M."/>
            <person name="McCann A."/>
            <person name="Guo C."/>
            <person name="Argimon S."/>
            <person name="Zhang W."/>
            <person name="Yang X."/>
            <person name="Jeffery I.B."/>
            <person name="Cooney J.C."/>
            <person name="Kagawa T.F."/>
            <person name="Liu W."/>
            <person name="Song Y."/>
            <person name="Salvetti E."/>
            <person name="Wrobel A."/>
            <person name="Rasinkangas P."/>
            <person name="Parkhill J."/>
            <person name="Rea M.C."/>
            <person name="O'Sullivan O."/>
            <person name="Ritari J."/>
            <person name="Douillard F.P."/>
            <person name="Paul Ross R."/>
            <person name="Yang R."/>
            <person name="Briner A.E."/>
            <person name="Felis G.E."/>
            <person name="de Vos W.M."/>
            <person name="Barrangou R."/>
            <person name="Klaenhammer T.R."/>
            <person name="Caufield P.W."/>
            <person name="Cui Y."/>
            <person name="Zhang H."/>
            <person name="O'Toole P.W."/>
        </authorList>
    </citation>
    <scope>NUCLEOTIDE SEQUENCE [LARGE SCALE GENOMIC DNA]</scope>
    <source>
        <strain evidence="6 7">DSM 20623</strain>
    </source>
</reference>
<dbReference type="EC" id="3.1.3.48" evidence="5"/>
<dbReference type="Gene3D" id="3.20.20.140">
    <property type="entry name" value="Metal-dependent hydrolases"/>
    <property type="match status" value="1"/>
</dbReference>
<evidence type="ECO:0000313" key="7">
    <source>
        <dbReference type="Proteomes" id="UP000051658"/>
    </source>
</evidence>
<dbReference type="RefSeq" id="WP_034570774.1">
    <property type="nucleotide sequence ID" value="NZ_JQBS01000007.1"/>
</dbReference>
<keyword evidence="2 5" id="KW-0378">Hydrolase</keyword>
<keyword evidence="3 5" id="KW-0904">Protein phosphatase</keyword>
<dbReference type="PATRIC" id="fig|1449336.4.peg.441"/>
<evidence type="ECO:0000256" key="2">
    <source>
        <dbReference type="ARBA" id="ARBA00022801"/>
    </source>
</evidence>
<dbReference type="Pfam" id="PF19567">
    <property type="entry name" value="CpsB_CapC"/>
    <property type="match status" value="1"/>
</dbReference>
<dbReference type="GeneID" id="89588422"/>
<keyword evidence="7" id="KW-1185">Reference proteome</keyword>